<dbReference type="Pfam" id="PF03610">
    <property type="entry name" value="EIIA-man"/>
    <property type="match status" value="1"/>
</dbReference>
<evidence type="ECO:0000256" key="1">
    <source>
        <dbReference type="ARBA" id="ARBA00004496"/>
    </source>
</evidence>
<keyword evidence="2" id="KW-0813">Transport</keyword>
<name>A0ABP8HGH3_9BURK</name>
<dbReference type="SUPFAM" id="SSF53062">
    <property type="entry name" value="PTS system fructose IIA component-like"/>
    <property type="match status" value="1"/>
</dbReference>
<accession>A0ABP8HGH3</accession>
<dbReference type="Proteomes" id="UP001501671">
    <property type="component" value="Unassembled WGS sequence"/>
</dbReference>
<dbReference type="InterPro" id="IPR051471">
    <property type="entry name" value="Bacterial_PTS_sugar_comp"/>
</dbReference>
<keyword evidence="3" id="KW-0963">Cytoplasm</keyword>
<evidence type="ECO:0000256" key="5">
    <source>
        <dbReference type="ARBA" id="ARBA00022679"/>
    </source>
</evidence>
<sequence>MPRPPHAAPPSRMRRIRLRRSARIAPRGAREARRGGAITMAGVVIVAHAPLASSLLSCATHVFGTVSDVVAYDVGADDDPGKTLDAVRNRIAAVDRGEGVLVLTDVVGATPSNQADKAAHLANDAGIPTSVVAGTNLPMLLRALTNRHLPLDETVQRVLDGGAHAILEMEAPPTRFARPLGGDARGPEGKPTPARPAAAPPQGGGSSGPAKPDPRRPE</sequence>
<evidence type="ECO:0000313" key="10">
    <source>
        <dbReference type="EMBL" id="GAA4339058.1"/>
    </source>
</evidence>
<evidence type="ECO:0000256" key="6">
    <source>
        <dbReference type="ARBA" id="ARBA00022683"/>
    </source>
</evidence>
<dbReference type="PANTHER" id="PTHR33799:SF1">
    <property type="entry name" value="PTS SYSTEM MANNOSE-SPECIFIC EIIAB COMPONENT-RELATED"/>
    <property type="match status" value="1"/>
</dbReference>
<evidence type="ECO:0000256" key="3">
    <source>
        <dbReference type="ARBA" id="ARBA00022490"/>
    </source>
</evidence>
<keyword evidence="4" id="KW-0762">Sugar transport</keyword>
<evidence type="ECO:0000256" key="4">
    <source>
        <dbReference type="ARBA" id="ARBA00022597"/>
    </source>
</evidence>
<dbReference type="InterPro" id="IPR033887">
    <property type="entry name" value="PTS_IIA_man"/>
</dbReference>
<evidence type="ECO:0000313" key="11">
    <source>
        <dbReference type="Proteomes" id="UP001501671"/>
    </source>
</evidence>
<comment type="subcellular location">
    <subcellularLocation>
        <location evidence="1">Cytoplasm</location>
    </subcellularLocation>
</comment>
<dbReference type="EMBL" id="BAABFO010000021">
    <property type="protein sequence ID" value="GAA4339058.1"/>
    <property type="molecule type" value="Genomic_DNA"/>
</dbReference>
<dbReference type="Gene3D" id="3.40.50.510">
    <property type="entry name" value="Phosphotransferase system, mannose-type IIA component"/>
    <property type="match status" value="1"/>
</dbReference>
<gene>
    <name evidence="10" type="ORF">GCM10023144_36850</name>
</gene>
<evidence type="ECO:0000256" key="2">
    <source>
        <dbReference type="ARBA" id="ARBA00022448"/>
    </source>
</evidence>
<proteinExistence type="predicted"/>
<keyword evidence="6" id="KW-0598">Phosphotransferase system</keyword>
<organism evidence="10 11">
    <name type="scientific">Pigmentiphaga soli</name>
    <dbReference type="NCBI Taxonomy" id="1007095"/>
    <lineage>
        <taxon>Bacteria</taxon>
        <taxon>Pseudomonadati</taxon>
        <taxon>Pseudomonadota</taxon>
        <taxon>Betaproteobacteria</taxon>
        <taxon>Burkholderiales</taxon>
        <taxon>Alcaligenaceae</taxon>
        <taxon>Pigmentiphaga</taxon>
    </lineage>
</organism>
<dbReference type="CDD" id="cd00006">
    <property type="entry name" value="PTS_IIA_man"/>
    <property type="match status" value="1"/>
</dbReference>
<evidence type="ECO:0000256" key="8">
    <source>
        <dbReference type="SAM" id="MobiDB-lite"/>
    </source>
</evidence>
<evidence type="ECO:0000259" key="9">
    <source>
        <dbReference type="PROSITE" id="PS51096"/>
    </source>
</evidence>
<dbReference type="InterPro" id="IPR004701">
    <property type="entry name" value="PTS_EIIA_man-typ"/>
</dbReference>
<protein>
    <recommendedName>
        <fullName evidence="9">PTS EIIA type-4 domain-containing protein</fullName>
    </recommendedName>
</protein>
<reference evidence="11" key="1">
    <citation type="journal article" date="2019" name="Int. J. Syst. Evol. Microbiol.">
        <title>The Global Catalogue of Microorganisms (GCM) 10K type strain sequencing project: providing services to taxonomists for standard genome sequencing and annotation.</title>
        <authorList>
            <consortium name="The Broad Institute Genomics Platform"/>
            <consortium name="The Broad Institute Genome Sequencing Center for Infectious Disease"/>
            <person name="Wu L."/>
            <person name="Ma J."/>
        </authorList>
    </citation>
    <scope>NUCLEOTIDE SEQUENCE [LARGE SCALE GENOMIC DNA]</scope>
    <source>
        <strain evidence="11">JCM 17666</strain>
    </source>
</reference>
<keyword evidence="5" id="KW-0808">Transferase</keyword>
<keyword evidence="11" id="KW-1185">Reference proteome</keyword>
<feature type="compositionally biased region" description="Low complexity" evidence="8">
    <location>
        <begin position="189"/>
        <end position="201"/>
    </location>
</feature>
<dbReference type="PROSITE" id="PS51096">
    <property type="entry name" value="PTS_EIIA_TYPE_4"/>
    <property type="match status" value="1"/>
</dbReference>
<dbReference type="PANTHER" id="PTHR33799">
    <property type="entry name" value="PTS PERMEASE-RELATED-RELATED"/>
    <property type="match status" value="1"/>
</dbReference>
<feature type="region of interest" description="Disordered" evidence="8">
    <location>
        <begin position="170"/>
        <end position="218"/>
    </location>
</feature>
<comment type="caution">
    <text evidence="10">The sequence shown here is derived from an EMBL/GenBank/DDBJ whole genome shotgun (WGS) entry which is preliminary data.</text>
</comment>
<dbReference type="InterPro" id="IPR036662">
    <property type="entry name" value="PTS_EIIA_man-typ_sf"/>
</dbReference>
<evidence type="ECO:0000256" key="7">
    <source>
        <dbReference type="ARBA" id="ARBA00022777"/>
    </source>
</evidence>
<keyword evidence="7" id="KW-0418">Kinase</keyword>
<feature type="domain" description="PTS EIIA type-4" evidence="9">
    <location>
        <begin position="40"/>
        <end position="166"/>
    </location>
</feature>